<proteinExistence type="inferred from homology"/>
<accession>A0A812XD68</accession>
<feature type="domain" description="Peptidase C1A papain C-terminal" evidence="3">
    <location>
        <begin position="45"/>
        <end position="263"/>
    </location>
</feature>
<dbReference type="GO" id="GO:0006508">
    <property type="term" value="P:proteolysis"/>
    <property type="evidence" value="ECO:0007669"/>
    <property type="project" value="InterPro"/>
</dbReference>
<dbReference type="GO" id="GO:0008234">
    <property type="term" value="F:cysteine-type peptidase activity"/>
    <property type="evidence" value="ECO:0007669"/>
    <property type="project" value="InterPro"/>
</dbReference>
<organism evidence="4 5">
    <name type="scientific">Symbiodinium pilosum</name>
    <name type="common">Dinoflagellate</name>
    <dbReference type="NCBI Taxonomy" id="2952"/>
    <lineage>
        <taxon>Eukaryota</taxon>
        <taxon>Sar</taxon>
        <taxon>Alveolata</taxon>
        <taxon>Dinophyceae</taxon>
        <taxon>Suessiales</taxon>
        <taxon>Symbiodiniaceae</taxon>
        <taxon>Symbiodinium</taxon>
    </lineage>
</organism>
<dbReference type="PRINTS" id="PR00705">
    <property type="entry name" value="PAPAIN"/>
</dbReference>
<dbReference type="Pfam" id="PF00112">
    <property type="entry name" value="Peptidase_C1"/>
    <property type="match status" value="1"/>
</dbReference>
<dbReference type="OrthoDB" id="190265at2759"/>
<dbReference type="Proteomes" id="UP000649617">
    <property type="component" value="Unassembled WGS sequence"/>
</dbReference>
<dbReference type="InterPro" id="IPR013128">
    <property type="entry name" value="Peptidase_C1A"/>
</dbReference>
<dbReference type="AlphaFoldDB" id="A0A812XD68"/>
<name>A0A812XD68_SYMPI</name>
<sequence length="273" mass="29440">ARTWRAGSAGFFQGWRIEDVQRLGGISISNRVSGIPECVLPEVDVPKSFDAREKWRSCFPALYEMGNCSASWAIAAASAVSKRFCVASPGDFTALRLSPQQLLSCGQFGGCGGAALDNVWGYIKNEGLVSEQCCPYQAAGGVACSPCDEEPKRIASVCRVGSLRHEIFLNGPVVAPVTLLNDFLVYRSGIYQETRTASYLVARNRQKQLHAVTVVGWGVEGSVDFWIIENSFGKDWGEGGYAKVAVGSSKRKGILLDEFAFAVTPVNPKVSLG</sequence>
<evidence type="ECO:0000256" key="2">
    <source>
        <dbReference type="ARBA" id="ARBA00023145"/>
    </source>
</evidence>
<dbReference type="EMBL" id="CAJNIZ010045794">
    <property type="protein sequence ID" value="CAE7729988.1"/>
    <property type="molecule type" value="Genomic_DNA"/>
</dbReference>
<reference evidence="4" key="1">
    <citation type="submission" date="2021-02" db="EMBL/GenBank/DDBJ databases">
        <authorList>
            <person name="Dougan E. K."/>
            <person name="Rhodes N."/>
            <person name="Thang M."/>
            <person name="Chan C."/>
        </authorList>
    </citation>
    <scope>NUCLEOTIDE SEQUENCE</scope>
</reference>
<dbReference type="SUPFAM" id="SSF54001">
    <property type="entry name" value="Cysteine proteinases"/>
    <property type="match status" value="1"/>
</dbReference>
<dbReference type="InterPro" id="IPR038765">
    <property type="entry name" value="Papain-like_cys_pep_sf"/>
</dbReference>
<dbReference type="InterPro" id="IPR000668">
    <property type="entry name" value="Peptidase_C1A_C"/>
</dbReference>
<evidence type="ECO:0000313" key="4">
    <source>
        <dbReference type="EMBL" id="CAE7729988.1"/>
    </source>
</evidence>
<evidence type="ECO:0000256" key="1">
    <source>
        <dbReference type="ARBA" id="ARBA00008455"/>
    </source>
</evidence>
<comment type="similarity">
    <text evidence="1">Belongs to the peptidase C1 family.</text>
</comment>
<dbReference type="SMART" id="SM00645">
    <property type="entry name" value="Pept_C1"/>
    <property type="match status" value="1"/>
</dbReference>
<comment type="caution">
    <text evidence="4">The sequence shown here is derived from an EMBL/GenBank/DDBJ whole genome shotgun (WGS) entry which is preliminary data.</text>
</comment>
<keyword evidence="2" id="KW-0865">Zymogen</keyword>
<dbReference type="Gene3D" id="3.90.70.10">
    <property type="entry name" value="Cysteine proteinases"/>
    <property type="match status" value="1"/>
</dbReference>
<evidence type="ECO:0000259" key="3">
    <source>
        <dbReference type="SMART" id="SM00645"/>
    </source>
</evidence>
<feature type="non-terminal residue" evidence="4">
    <location>
        <position position="1"/>
    </location>
</feature>
<dbReference type="PANTHER" id="PTHR12411">
    <property type="entry name" value="CYSTEINE PROTEASE FAMILY C1-RELATED"/>
    <property type="match status" value="1"/>
</dbReference>
<keyword evidence="5" id="KW-1185">Reference proteome</keyword>
<gene>
    <name evidence="4" type="ORF">SPIL2461_LOCUS20931</name>
</gene>
<evidence type="ECO:0000313" key="5">
    <source>
        <dbReference type="Proteomes" id="UP000649617"/>
    </source>
</evidence>
<protein>
    <recommendedName>
        <fullName evidence="3">Peptidase C1A papain C-terminal domain-containing protein</fullName>
    </recommendedName>
</protein>